<evidence type="ECO:0000259" key="6">
    <source>
        <dbReference type="PROSITE" id="PS50060"/>
    </source>
</evidence>
<dbReference type="Pfam" id="PF20009">
    <property type="entry name" value="GEVED"/>
    <property type="match status" value="1"/>
</dbReference>
<dbReference type="PROSITE" id="PS50853">
    <property type="entry name" value="FN3"/>
    <property type="match status" value="2"/>
</dbReference>
<gene>
    <name evidence="8" type="ORF">ULMS_03070</name>
</gene>
<dbReference type="CDD" id="cd00063">
    <property type="entry name" value="FN3"/>
    <property type="match status" value="2"/>
</dbReference>
<evidence type="ECO:0000256" key="2">
    <source>
        <dbReference type="ARBA" id="ARBA00022729"/>
    </source>
</evidence>
<dbReference type="PANTHER" id="PTHR23282">
    <property type="entry name" value="APICAL ENDOSOMAL GLYCOPROTEIN PRECURSOR"/>
    <property type="match status" value="1"/>
</dbReference>
<dbReference type="GO" id="GO:0004553">
    <property type="term" value="F:hydrolase activity, hydrolyzing O-glycosyl compounds"/>
    <property type="evidence" value="ECO:0007669"/>
    <property type="project" value="InterPro"/>
</dbReference>
<evidence type="ECO:0000256" key="5">
    <source>
        <dbReference type="PROSITE-ProRule" id="PRU01240"/>
    </source>
</evidence>
<evidence type="ECO:0000259" key="7">
    <source>
        <dbReference type="PROSITE" id="PS50853"/>
    </source>
</evidence>
<feature type="active site" description="Charge relay system" evidence="5">
    <location>
        <position position="135"/>
    </location>
</feature>
<keyword evidence="9" id="KW-1185">Reference proteome</keyword>
<dbReference type="InterPro" id="IPR008979">
    <property type="entry name" value="Galactose-bd-like_sf"/>
</dbReference>
<dbReference type="PROSITE" id="PS51892">
    <property type="entry name" value="SUBTILASE"/>
    <property type="match status" value="1"/>
</dbReference>
<comment type="similarity">
    <text evidence="5">Belongs to the peptidase S8 family.</text>
</comment>
<feature type="active site" description="Charge relay system" evidence="5">
    <location>
        <position position="99"/>
    </location>
</feature>
<dbReference type="InterPro" id="IPR045474">
    <property type="entry name" value="GEVED"/>
</dbReference>
<evidence type="ECO:0000313" key="8">
    <source>
        <dbReference type="EMBL" id="GEQ84799.1"/>
    </source>
</evidence>
<dbReference type="SUPFAM" id="SSF49785">
    <property type="entry name" value="Galactose-binding domain-like"/>
    <property type="match status" value="1"/>
</dbReference>
<dbReference type="InterPro" id="IPR036852">
    <property type="entry name" value="Peptidase_S8/S53_dom_sf"/>
</dbReference>
<feature type="domain" description="Fibronectin type-III" evidence="7">
    <location>
        <begin position="769"/>
        <end position="854"/>
    </location>
</feature>
<evidence type="ECO:0000256" key="4">
    <source>
        <dbReference type="ARBA" id="ARBA00022825"/>
    </source>
</evidence>
<dbReference type="InterPro" id="IPR000998">
    <property type="entry name" value="MAM_dom"/>
</dbReference>
<dbReference type="SMART" id="SM00060">
    <property type="entry name" value="FN3"/>
    <property type="match status" value="2"/>
</dbReference>
<keyword evidence="1 5" id="KW-0645">Protease</keyword>
<dbReference type="GO" id="GO:0006508">
    <property type="term" value="P:proteolysis"/>
    <property type="evidence" value="ECO:0007669"/>
    <property type="project" value="UniProtKB-KW"/>
</dbReference>
<dbReference type="NCBIfam" id="TIGR04183">
    <property type="entry name" value="Por_Secre_tail"/>
    <property type="match status" value="1"/>
</dbReference>
<dbReference type="CDD" id="cd12215">
    <property type="entry name" value="ChiC_BD"/>
    <property type="match status" value="1"/>
</dbReference>
<dbReference type="InterPro" id="IPR036573">
    <property type="entry name" value="CBM_sf_5/12"/>
</dbReference>
<dbReference type="Gene3D" id="3.40.50.200">
    <property type="entry name" value="Peptidase S8/S53 domain"/>
    <property type="match status" value="1"/>
</dbReference>
<protein>
    <recommendedName>
        <fullName evidence="10">Peptidase S8</fullName>
    </recommendedName>
</protein>
<dbReference type="InterPro" id="IPR026444">
    <property type="entry name" value="Secre_tail"/>
</dbReference>
<dbReference type="PROSITE" id="PS00138">
    <property type="entry name" value="SUBTILASE_SER"/>
    <property type="match status" value="1"/>
</dbReference>
<keyword evidence="4 5" id="KW-0720">Serine protease</keyword>
<feature type="active site" description="Charge relay system" evidence="5">
    <location>
        <position position="323"/>
    </location>
</feature>
<dbReference type="InterPro" id="IPR036116">
    <property type="entry name" value="FN3_sf"/>
</dbReference>
<evidence type="ECO:0000256" key="3">
    <source>
        <dbReference type="ARBA" id="ARBA00022801"/>
    </source>
</evidence>
<dbReference type="InterPro" id="IPR000209">
    <property type="entry name" value="Peptidase_S8/S53_dom"/>
</dbReference>
<dbReference type="CDD" id="cd06263">
    <property type="entry name" value="MAM"/>
    <property type="match status" value="1"/>
</dbReference>
<dbReference type="GO" id="GO:0005576">
    <property type="term" value="C:extracellular region"/>
    <property type="evidence" value="ECO:0007669"/>
    <property type="project" value="InterPro"/>
</dbReference>
<organism evidence="8 9">
    <name type="scientific">Patiriisocius marinistellae</name>
    <dbReference type="NCBI Taxonomy" id="2494560"/>
    <lineage>
        <taxon>Bacteria</taxon>
        <taxon>Pseudomonadati</taxon>
        <taxon>Bacteroidota</taxon>
        <taxon>Flavobacteriia</taxon>
        <taxon>Flavobacteriales</taxon>
        <taxon>Flavobacteriaceae</taxon>
        <taxon>Patiriisocius</taxon>
    </lineage>
</organism>
<dbReference type="InterPro" id="IPR023828">
    <property type="entry name" value="Peptidase_S8_Ser-AS"/>
</dbReference>
<dbReference type="GO" id="GO:0030246">
    <property type="term" value="F:carbohydrate binding"/>
    <property type="evidence" value="ECO:0007669"/>
    <property type="project" value="InterPro"/>
</dbReference>
<dbReference type="Pfam" id="PF00082">
    <property type="entry name" value="Peptidase_S8"/>
    <property type="match status" value="1"/>
</dbReference>
<dbReference type="InterPro" id="IPR051560">
    <property type="entry name" value="MAM_domain-containing"/>
</dbReference>
<dbReference type="NCBIfam" id="NF038128">
    <property type="entry name" value="choice_anch_J"/>
    <property type="match status" value="1"/>
</dbReference>
<keyword evidence="3 5" id="KW-0378">Hydrolase</keyword>
<dbReference type="EMBL" id="BKCF01000001">
    <property type="protein sequence ID" value="GEQ84799.1"/>
    <property type="molecule type" value="Genomic_DNA"/>
</dbReference>
<feature type="domain" description="Fibronectin type-III" evidence="7">
    <location>
        <begin position="524"/>
        <end position="612"/>
    </location>
</feature>
<dbReference type="GO" id="GO:0016020">
    <property type="term" value="C:membrane"/>
    <property type="evidence" value="ECO:0007669"/>
    <property type="project" value="InterPro"/>
</dbReference>
<dbReference type="InterPro" id="IPR034058">
    <property type="entry name" value="TagA/B/C/D_pept_dom"/>
</dbReference>
<dbReference type="SMART" id="SM00137">
    <property type="entry name" value="MAM"/>
    <property type="match status" value="1"/>
</dbReference>
<dbReference type="AlphaFoldDB" id="A0A5J4FXI1"/>
<comment type="caution">
    <text evidence="8">The sequence shown here is derived from an EMBL/GenBank/DDBJ whole genome shotgun (WGS) entry which is preliminary data.</text>
</comment>
<dbReference type="GO" id="GO:0005975">
    <property type="term" value="P:carbohydrate metabolic process"/>
    <property type="evidence" value="ECO:0007669"/>
    <property type="project" value="InterPro"/>
</dbReference>
<dbReference type="SUPFAM" id="SSF51055">
    <property type="entry name" value="Carbohydrate binding domain"/>
    <property type="match status" value="1"/>
</dbReference>
<keyword evidence="2" id="KW-0732">Signal</keyword>
<dbReference type="InterPro" id="IPR013783">
    <property type="entry name" value="Ig-like_fold"/>
</dbReference>
<dbReference type="Gene3D" id="2.60.120.380">
    <property type="match status" value="1"/>
</dbReference>
<dbReference type="SUPFAM" id="SSF49265">
    <property type="entry name" value="Fibronectin type III"/>
    <property type="match status" value="2"/>
</dbReference>
<dbReference type="Pfam" id="PF00041">
    <property type="entry name" value="fn3"/>
    <property type="match status" value="2"/>
</dbReference>
<accession>A0A5J4FXI1</accession>
<sequence length="1166" mass="121966">MANSNVQELTSLSDSYTQIRAAEKQQAISIAQQRNLPIKLTLEDGGVAELQRIAEDGSPIYYRTYNVAAARSTRTNHLNIGGSLGLNLDGQNMTANVWDGGHARVSHQEYDGAGGSNRVTIIDAASEGGTQLNFHAAHVTGTITASGVTAAAKGMAPRSKVRGAMWNNDVAEATAEAANGMLVSNHSYGFRGDLVPDQYFGAYIQDSRDWDNVMYNAPYYLMVVAAGNDGNQNSYNGNPLAGNSSYDKLTGHSTSKNNMVVANAQDANIANNGDLISVSINSSSSEGPTDDYRIKPDITGNGTSVYSTYESSNTAYASITGTSMASPNVAGSLLLLQQHYNNVNGNFMRSATLKGIALHTADDAGPNGPDAVYGWGLMNAKRAAQVISTNGSDSKIEEITLNSGQTYSVTVDSDGVNDLLASISWTDIAGSVNNGTNSGTPALVNDLDVRVTKGGTTFSPWRLTGVTTNGKGDNTKDNYERVDVANASGTYTITVTHKGSLSSGSQNFSLVITGLGNAVADNQAPSNPTSLVASNVASTSLTLNWNASTDNIGVVGYDIYQGNTVLGTVAGTSSNVTGLTANTAYQFRVRAKDAAGNVSGFSNTVSVTTTAGGGGGTNYCDSASTNTNDEYISRVQLNTINNASGAQFYSDFTNLSTTLAKGEAQTITVTPTWTGTVYDEAYSVWIDYNADGDFTDSGEQVWSKAPSKDTPNSGTFTVPASATNGATRMRVSMQYNAIPTSCQAFTYGEVEDYTVVISNATADTQAPSVPTSLSASNVAETSVTLSWNASTDNTGVTGYDVYQGTSNLGTVTGTSANITGLTAATAYQFRVRAKDAAGNVSGYSNTVNVTTAGGSSGGCTNGISSFPYTESFENGLGAWTQSSADDIDWTRDSAGTPSSGTGPSGGAAGSFYMYVEASGNGTGYPNKRAILNSPCIDLGTVSQAFFTFNYHMYGASDMGSIALQASSDNGATWTTLWNKTGNQGNTWLEETVSLAAYAGGTIQLRFNRLTGATWQADIAIDNVRIASSVDQCAGVPAYNSSTSYSVGDRVTYNGFLYERAASSWTNIGACGTQNSNSTQATGNNAIDGPPVSGAFKIYPNPVSGSELNIALQGTTAIDFVVYNIQGQVVLKGDFTNTINVTNLSSGVYVLQVNTERNQFIERFVKE</sequence>
<dbReference type="SUPFAM" id="SSF49899">
    <property type="entry name" value="Concanavalin A-like lectins/glucanases"/>
    <property type="match status" value="1"/>
</dbReference>
<proteinExistence type="inferred from homology"/>
<reference evidence="8 9" key="1">
    <citation type="submission" date="2019-08" db="EMBL/GenBank/DDBJ databases">
        <title>Ulvibacter marinistellae sp. nov., isolated from a starfish, Patiria pectinifera.</title>
        <authorList>
            <person name="Kawano K."/>
            <person name="Ushijima N."/>
            <person name="Kihara M."/>
            <person name="Itoh H."/>
        </authorList>
    </citation>
    <scope>NUCLEOTIDE SEQUENCE [LARGE SCALE GENOMIC DNA]</scope>
    <source>
        <strain evidence="8 9">KK4</strain>
    </source>
</reference>
<dbReference type="Gene3D" id="2.60.120.200">
    <property type="match status" value="1"/>
</dbReference>
<name>A0A5J4FXI1_9FLAO</name>
<dbReference type="GO" id="GO:0004252">
    <property type="term" value="F:serine-type endopeptidase activity"/>
    <property type="evidence" value="ECO:0007669"/>
    <property type="project" value="UniProtKB-UniRule"/>
</dbReference>
<dbReference type="SUPFAM" id="SSF52743">
    <property type="entry name" value="Subtilisin-like"/>
    <property type="match status" value="1"/>
</dbReference>
<evidence type="ECO:0008006" key="10">
    <source>
        <dbReference type="Google" id="ProtNLM"/>
    </source>
</evidence>
<dbReference type="InterPro" id="IPR013320">
    <property type="entry name" value="ConA-like_dom_sf"/>
</dbReference>
<evidence type="ECO:0000313" key="9">
    <source>
        <dbReference type="Proteomes" id="UP000326994"/>
    </source>
</evidence>
<feature type="domain" description="MAM" evidence="6">
    <location>
        <begin position="868"/>
        <end position="1034"/>
    </location>
</feature>
<dbReference type="Proteomes" id="UP000326994">
    <property type="component" value="Unassembled WGS sequence"/>
</dbReference>
<dbReference type="Pfam" id="PF00629">
    <property type="entry name" value="MAM"/>
    <property type="match status" value="1"/>
</dbReference>
<dbReference type="PROSITE" id="PS50060">
    <property type="entry name" value="MAM_2"/>
    <property type="match status" value="1"/>
</dbReference>
<dbReference type="Gene3D" id="2.60.40.10">
    <property type="entry name" value="Immunoglobulins"/>
    <property type="match status" value="2"/>
</dbReference>
<evidence type="ECO:0000256" key="1">
    <source>
        <dbReference type="ARBA" id="ARBA00022670"/>
    </source>
</evidence>
<dbReference type="InterPro" id="IPR003961">
    <property type="entry name" value="FN3_dom"/>
</dbReference>
<dbReference type="PANTHER" id="PTHR23282:SF142">
    <property type="entry name" value="MAM DOMAIN-CONTAINING PROTEIN"/>
    <property type="match status" value="1"/>
</dbReference>
<dbReference type="Pfam" id="PF18962">
    <property type="entry name" value="Por_Secre_tail"/>
    <property type="match status" value="1"/>
</dbReference>
<dbReference type="CDD" id="cd04842">
    <property type="entry name" value="Peptidases_S8_Kp43_protease"/>
    <property type="match status" value="1"/>
</dbReference>